<accession>A0A4V6CTB3</accession>
<evidence type="ECO:0000313" key="2">
    <source>
        <dbReference type="EMBL" id="TKV58925.1"/>
    </source>
</evidence>
<dbReference type="Pfam" id="PF22525">
    <property type="entry name" value="H2TH_5"/>
    <property type="match status" value="1"/>
</dbReference>
<sequence length="104" mass="11352">MALPQLTDEQRAAALEKAAAARRARAELKERLKRGGTSLKQVLADAESDEALAKLKVSALLEALPGVGKVRAAQLMEQFEIAPSRRVRGLGERQRQALLNEFGF</sequence>
<feature type="domain" description="Integration host factor-like helix-two turn-helix" evidence="1">
    <location>
        <begin position="32"/>
        <end position="102"/>
    </location>
</feature>
<organism evidence="2 3">
    <name type="scientific">Nakamurella flava</name>
    <dbReference type="NCBI Taxonomy" id="2576308"/>
    <lineage>
        <taxon>Bacteria</taxon>
        <taxon>Bacillati</taxon>
        <taxon>Actinomycetota</taxon>
        <taxon>Actinomycetes</taxon>
        <taxon>Nakamurellales</taxon>
        <taxon>Nakamurellaceae</taxon>
        <taxon>Nakamurella</taxon>
    </lineage>
</organism>
<dbReference type="InterPro" id="IPR010979">
    <property type="entry name" value="Ribosomal_uS13-like_H2TH"/>
</dbReference>
<dbReference type="OrthoDB" id="3197442at2"/>
<evidence type="ECO:0000259" key="1">
    <source>
        <dbReference type="Pfam" id="PF22525"/>
    </source>
</evidence>
<keyword evidence="3" id="KW-1185">Reference proteome</keyword>
<dbReference type="Proteomes" id="UP000306985">
    <property type="component" value="Unassembled WGS sequence"/>
</dbReference>
<dbReference type="InterPro" id="IPR055201">
    <property type="entry name" value="IHF-like_H2TH"/>
</dbReference>
<dbReference type="EMBL" id="SZZH01000003">
    <property type="protein sequence ID" value="TKV58925.1"/>
    <property type="molecule type" value="Genomic_DNA"/>
</dbReference>
<name>A0A4V6CTB3_9ACTN</name>
<gene>
    <name evidence="2" type="ORF">FDO65_15670</name>
</gene>
<dbReference type="AlphaFoldDB" id="A0A4V6CTB3"/>
<evidence type="ECO:0000313" key="3">
    <source>
        <dbReference type="Proteomes" id="UP000306985"/>
    </source>
</evidence>
<reference evidence="2 3" key="1">
    <citation type="submission" date="2019-05" db="EMBL/GenBank/DDBJ databases">
        <title>Nakamurella sp. N5BH11, whole genome shotgun sequence.</title>
        <authorList>
            <person name="Tuo L."/>
        </authorList>
    </citation>
    <scope>NUCLEOTIDE SEQUENCE [LARGE SCALE GENOMIC DNA]</scope>
    <source>
        <strain evidence="2 3">N5BH11</strain>
    </source>
</reference>
<dbReference type="RefSeq" id="WP_137450586.1">
    <property type="nucleotide sequence ID" value="NZ_SZZH01000003.1"/>
</dbReference>
<proteinExistence type="predicted"/>
<dbReference type="GO" id="GO:0003676">
    <property type="term" value="F:nucleic acid binding"/>
    <property type="evidence" value="ECO:0007669"/>
    <property type="project" value="InterPro"/>
</dbReference>
<dbReference type="SUPFAM" id="SSF46946">
    <property type="entry name" value="S13-like H2TH domain"/>
    <property type="match status" value="1"/>
</dbReference>
<dbReference type="Gene3D" id="1.10.8.50">
    <property type="match status" value="1"/>
</dbReference>
<dbReference type="NCBIfam" id="NF041260">
    <property type="entry name" value="actino_IHF"/>
    <property type="match status" value="1"/>
</dbReference>
<protein>
    <submittedName>
        <fullName evidence="2">Integration host factor</fullName>
    </submittedName>
</protein>
<comment type="caution">
    <text evidence="2">The sequence shown here is derived from an EMBL/GenBank/DDBJ whole genome shotgun (WGS) entry which is preliminary data.</text>
</comment>
<dbReference type="InterPro" id="IPR047806">
    <property type="entry name" value="IHF_actinobact"/>
</dbReference>